<gene>
    <name evidence="2" type="ORF">MIMGU_mgv1a023287mg</name>
</gene>
<feature type="signal peptide" evidence="1">
    <location>
        <begin position="1"/>
        <end position="17"/>
    </location>
</feature>
<feature type="chain" id="PRO_5001505235" evidence="1">
    <location>
        <begin position="18"/>
        <end position="62"/>
    </location>
</feature>
<protein>
    <submittedName>
        <fullName evidence="2">Uncharacterized protein</fullName>
    </submittedName>
</protein>
<proteinExistence type="predicted"/>
<reference evidence="2 3" key="1">
    <citation type="journal article" date="2013" name="Proc. Natl. Acad. Sci. U.S.A.">
        <title>Fine-scale variation in meiotic recombination in Mimulus inferred from population shotgun sequencing.</title>
        <authorList>
            <person name="Hellsten U."/>
            <person name="Wright K.M."/>
            <person name="Jenkins J."/>
            <person name="Shu S."/>
            <person name="Yuan Y."/>
            <person name="Wessler S.R."/>
            <person name="Schmutz J."/>
            <person name="Willis J.H."/>
            <person name="Rokhsar D.S."/>
        </authorList>
    </citation>
    <scope>NUCLEOTIDE SEQUENCE [LARGE SCALE GENOMIC DNA]</scope>
    <source>
        <strain evidence="3">cv. DUN x IM62</strain>
    </source>
</reference>
<evidence type="ECO:0000313" key="3">
    <source>
        <dbReference type="Proteomes" id="UP000030748"/>
    </source>
</evidence>
<dbReference type="EMBL" id="KI630214">
    <property type="protein sequence ID" value="EYU44631.1"/>
    <property type="molecule type" value="Genomic_DNA"/>
</dbReference>
<name>A0A022RXC4_ERYGU</name>
<evidence type="ECO:0000256" key="1">
    <source>
        <dbReference type="SAM" id="SignalP"/>
    </source>
</evidence>
<sequence length="62" mass="7189">VLFFFFVIHSCLRFLSSCCCKKMYTAAQKIHKDLNAEPTEFEENVAQALFDLENTIKKSRAI</sequence>
<keyword evidence="1" id="KW-0732">Signal</keyword>
<organism evidence="2 3">
    <name type="scientific">Erythranthe guttata</name>
    <name type="common">Yellow monkey flower</name>
    <name type="synonym">Mimulus guttatus</name>
    <dbReference type="NCBI Taxonomy" id="4155"/>
    <lineage>
        <taxon>Eukaryota</taxon>
        <taxon>Viridiplantae</taxon>
        <taxon>Streptophyta</taxon>
        <taxon>Embryophyta</taxon>
        <taxon>Tracheophyta</taxon>
        <taxon>Spermatophyta</taxon>
        <taxon>Magnoliopsida</taxon>
        <taxon>eudicotyledons</taxon>
        <taxon>Gunneridae</taxon>
        <taxon>Pentapetalae</taxon>
        <taxon>asterids</taxon>
        <taxon>lamiids</taxon>
        <taxon>Lamiales</taxon>
        <taxon>Phrymaceae</taxon>
        <taxon>Erythranthe</taxon>
    </lineage>
</organism>
<keyword evidence="3" id="KW-1185">Reference proteome</keyword>
<dbReference type="Proteomes" id="UP000030748">
    <property type="component" value="Unassembled WGS sequence"/>
</dbReference>
<accession>A0A022RXC4</accession>
<dbReference type="STRING" id="4155.A0A022RXC4"/>
<evidence type="ECO:0000313" key="2">
    <source>
        <dbReference type="EMBL" id="EYU44631.1"/>
    </source>
</evidence>
<feature type="non-terminal residue" evidence="2">
    <location>
        <position position="1"/>
    </location>
</feature>
<dbReference type="AlphaFoldDB" id="A0A022RXC4"/>